<dbReference type="OrthoDB" id="2429551at2759"/>
<keyword evidence="4" id="KW-0646">Protease inhibitor</keyword>
<dbReference type="FunFam" id="3.10.450.10:FF:000001">
    <property type="entry name" value="Cystatin-A"/>
    <property type="match status" value="1"/>
</dbReference>
<evidence type="ECO:0000256" key="5">
    <source>
        <dbReference type="ARBA" id="ARBA00022704"/>
    </source>
</evidence>
<reference evidence="8" key="1">
    <citation type="submission" date="2021-02" db="EMBL/GenBank/DDBJ databases">
        <authorList>
            <person name="Nowell W R."/>
        </authorList>
    </citation>
    <scope>NUCLEOTIDE SEQUENCE</scope>
    <source>
        <strain evidence="8">Ploen Becks lab</strain>
    </source>
</reference>
<dbReference type="EMBL" id="CAJNOC010002016">
    <property type="protein sequence ID" value="CAF0906884.1"/>
    <property type="molecule type" value="Genomic_DNA"/>
</dbReference>
<keyword evidence="9" id="KW-1185">Reference proteome</keyword>
<sequence length="102" mass="11444">MEVENRVLGGTSEVKSPDESVQAVVDKVSHHIKQHTGKDHPHFKVVSYKTQVVAGTNYFVKVDAGDEHLHLRIYEKLPCYGGDIELHGVQASKSKEDPINYF</sequence>
<dbReference type="Proteomes" id="UP000663879">
    <property type="component" value="Unassembled WGS sequence"/>
</dbReference>
<dbReference type="GO" id="GO:0004869">
    <property type="term" value="F:cysteine-type endopeptidase inhibitor activity"/>
    <property type="evidence" value="ECO:0007669"/>
    <property type="project" value="UniProtKB-KW"/>
</dbReference>
<evidence type="ECO:0000256" key="6">
    <source>
        <dbReference type="SAM" id="MobiDB-lite"/>
    </source>
</evidence>
<feature type="domain" description="Cystatin" evidence="7">
    <location>
        <begin position="6"/>
        <end position="102"/>
    </location>
</feature>
<dbReference type="Gene3D" id="3.10.450.10">
    <property type="match status" value="1"/>
</dbReference>
<evidence type="ECO:0000256" key="3">
    <source>
        <dbReference type="ARBA" id="ARBA00022490"/>
    </source>
</evidence>
<accession>A0A814A307</accession>
<keyword evidence="5" id="KW-0789">Thiol protease inhibitor</keyword>
<dbReference type="InterPro" id="IPR000010">
    <property type="entry name" value="Cystatin_dom"/>
</dbReference>
<name>A0A814A307_9BILA</name>
<dbReference type="SUPFAM" id="SSF54403">
    <property type="entry name" value="Cystatin/monellin"/>
    <property type="match status" value="1"/>
</dbReference>
<evidence type="ECO:0000313" key="8">
    <source>
        <dbReference type="EMBL" id="CAF0906884.1"/>
    </source>
</evidence>
<protein>
    <recommendedName>
        <fullName evidence="7">Cystatin domain-containing protein</fullName>
    </recommendedName>
</protein>
<dbReference type="GO" id="GO:0005829">
    <property type="term" value="C:cytosol"/>
    <property type="evidence" value="ECO:0007669"/>
    <property type="project" value="TreeGrafter"/>
</dbReference>
<evidence type="ECO:0000313" key="9">
    <source>
        <dbReference type="Proteomes" id="UP000663879"/>
    </source>
</evidence>
<dbReference type="InterPro" id="IPR001713">
    <property type="entry name" value="Prot_inh_stefin"/>
</dbReference>
<organism evidence="8 9">
    <name type="scientific">Brachionus calyciflorus</name>
    <dbReference type="NCBI Taxonomy" id="104777"/>
    <lineage>
        <taxon>Eukaryota</taxon>
        <taxon>Metazoa</taxon>
        <taxon>Spiralia</taxon>
        <taxon>Gnathifera</taxon>
        <taxon>Rotifera</taxon>
        <taxon>Eurotatoria</taxon>
        <taxon>Monogononta</taxon>
        <taxon>Pseudotrocha</taxon>
        <taxon>Ploima</taxon>
        <taxon>Brachionidae</taxon>
        <taxon>Brachionus</taxon>
    </lineage>
</organism>
<proteinExistence type="inferred from homology"/>
<dbReference type="CDD" id="cd00042">
    <property type="entry name" value="CY"/>
    <property type="match status" value="1"/>
</dbReference>
<keyword evidence="3" id="KW-0963">Cytoplasm</keyword>
<dbReference type="Pfam" id="PF00031">
    <property type="entry name" value="Cystatin"/>
    <property type="match status" value="1"/>
</dbReference>
<dbReference type="SMART" id="SM00043">
    <property type="entry name" value="CY"/>
    <property type="match status" value="1"/>
</dbReference>
<dbReference type="AlphaFoldDB" id="A0A814A307"/>
<dbReference type="InterPro" id="IPR018073">
    <property type="entry name" value="Prot_inh_cystat_CS"/>
</dbReference>
<dbReference type="PROSITE" id="PS00287">
    <property type="entry name" value="CYSTATIN"/>
    <property type="match status" value="1"/>
</dbReference>
<comment type="caution">
    <text evidence="8">The sequence shown here is derived from an EMBL/GenBank/DDBJ whole genome shotgun (WGS) entry which is preliminary data.</text>
</comment>
<dbReference type="InterPro" id="IPR046350">
    <property type="entry name" value="Cystatin_sf"/>
</dbReference>
<gene>
    <name evidence="8" type="ORF">OXX778_LOCUS11691</name>
</gene>
<dbReference type="PANTHER" id="PTHR11414">
    <property type="entry name" value="CYSTATIN FAMILY MEMBER"/>
    <property type="match status" value="1"/>
</dbReference>
<evidence type="ECO:0000259" key="7">
    <source>
        <dbReference type="SMART" id="SM00043"/>
    </source>
</evidence>
<comment type="subcellular location">
    <subcellularLocation>
        <location evidence="1">Cytoplasm</location>
    </subcellularLocation>
</comment>
<feature type="region of interest" description="Disordered" evidence="6">
    <location>
        <begin position="1"/>
        <end position="20"/>
    </location>
</feature>
<evidence type="ECO:0000256" key="1">
    <source>
        <dbReference type="ARBA" id="ARBA00004496"/>
    </source>
</evidence>
<evidence type="ECO:0000256" key="2">
    <source>
        <dbReference type="ARBA" id="ARBA00009403"/>
    </source>
</evidence>
<evidence type="ECO:0000256" key="4">
    <source>
        <dbReference type="ARBA" id="ARBA00022690"/>
    </source>
</evidence>
<comment type="similarity">
    <text evidence="2">Belongs to the cystatin family.</text>
</comment>
<dbReference type="PANTHER" id="PTHR11414:SF21">
    <property type="entry name" value="CYSTATIN 14A, TANDEM DUPLICATE 1-RELATED"/>
    <property type="match status" value="1"/>
</dbReference>
<dbReference type="PRINTS" id="PR00295">
    <property type="entry name" value="STEFINA"/>
</dbReference>